<name>A0A5C5X0P9_9BACT</name>
<evidence type="ECO:0000313" key="1">
    <source>
        <dbReference type="EMBL" id="TWT56526.1"/>
    </source>
</evidence>
<dbReference type="AlphaFoldDB" id="A0A5C5X0P9"/>
<dbReference type="Proteomes" id="UP000318053">
    <property type="component" value="Unassembled WGS sequence"/>
</dbReference>
<evidence type="ECO:0000313" key="2">
    <source>
        <dbReference type="Proteomes" id="UP000318053"/>
    </source>
</evidence>
<reference evidence="1 2" key="1">
    <citation type="submission" date="2019-02" db="EMBL/GenBank/DDBJ databases">
        <title>Deep-cultivation of Planctomycetes and their phenomic and genomic characterization uncovers novel biology.</title>
        <authorList>
            <person name="Wiegand S."/>
            <person name="Jogler M."/>
            <person name="Boedeker C."/>
            <person name="Pinto D."/>
            <person name="Vollmers J."/>
            <person name="Rivas-Marin E."/>
            <person name="Kohn T."/>
            <person name="Peeters S.H."/>
            <person name="Heuer A."/>
            <person name="Rast P."/>
            <person name="Oberbeckmann S."/>
            <person name="Bunk B."/>
            <person name="Jeske O."/>
            <person name="Meyerdierks A."/>
            <person name="Storesund J.E."/>
            <person name="Kallscheuer N."/>
            <person name="Luecker S."/>
            <person name="Lage O.M."/>
            <person name="Pohl T."/>
            <person name="Merkel B.J."/>
            <person name="Hornburger P."/>
            <person name="Mueller R.-W."/>
            <person name="Bruemmer F."/>
            <person name="Labrenz M."/>
            <person name="Spormann A.M."/>
            <person name="Op Den Camp H."/>
            <person name="Overmann J."/>
            <person name="Amann R."/>
            <person name="Jetten M.S.M."/>
            <person name="Mascher T."/>
            <person name="Medema M.H."/>
            <person name="Devos D.P."/>
            <person name="Kaster A.-K."/>
            <person name="Ovreas L."/>
            <person name="Rohde M."/>
            <person name="Galperin M.Y."/>
            <person name="Jogler C."/>
        </authorList>
    </citation>
    <scope>NUCLEOTIDE SEQUENCE [LARGE SCALE GENOMIC DNA]</scope>
    <source>
        <strain evidence="1 2">CA85</strain>
    </source>
</reference>
<protein>
    <submittedName>
        <fullName evidence="1">Uncharacterized protein</fullName>
    </submittedName>
</protein>
<keyword evidence="2" id="KW-1185">Reference proteome</keyword>
<dbReference type="EMBL" id="SJPK01000012">
    <property type="protein sequence ID" value="TWT56526.1"/>
    <property type="molecule type" value="Genomic_DNA"/>
</dbReference>
<organism evidence="1 2">
    <name type="scientific">Allorhodopirellula solitaria</name>
    <dbReference type="NCBI Taxonomy" id="2527987"/>
    <lineage>
        <taxon>Bacteria</taxon>
        <taxon>Pseudomonadati</taxon>
        <taxon>Planctomycetota</taxon>
        <taxon>Planctomycetia</taxon>
        <taxon>Pirellulales</taxon>
        <taxon>Pirellulaceae</taxon>
        <taxon>Allorhodopirellula</taxon>
    </lineage>
</organism>
<sequence length="287" mass="32535">MLDDYEDTEPLTLDDIRQKRMSAEEFRRYWRSTLGPSWRWIKAGRVAARRRVSGRVERGSVFWRCVDYIDGLPADMRDKLCGDGQLDISSAEAIYRDPVKRLEVDARLVAGLSPEEAAARCGLNAETVRDYCEIFFDVLDSLRATDWLAIHIFDPADEAIDNLYTTVCRESYQGGPAVCEYWLERVPHLDEPCDLTTIAGREMKRLHLTLLQDRLMRTTPDRLGEIAIRVGDLSSQLPPSFVNASDVIGRRAAQQLGLLLNRDDNGAQTLPFTNGTHSLVDHQTHIA</sequence>
<dbReference type="OrthoDB" id="253243at2"/>
<accession>A0A5C5X0P9</accession>
<gene>
    <name evidence="1" type="ORF">CA85_40590</name>
</gene>
<proteinExistence type="predicted"/>
<dbReference type="RefSeq" id="WP_146392939.1">
    <property type="nucleotide sequence ID" value="NZ_SJPK01000012.1"/>
</dbReference>
<comment type="caution">
    <text evidence="1">The sequence shown here is derived from an EMBL/GenBank/DDBJ whole genome shotgun (WGS) entry which is preliminary data.</text>
</comment>